<sequence length="242" mass="25162">MYQFGQAIGVISIVGAISVLAGCGGGGGGGATAVAQGGSSATMHLLRTGDQWDYNLSGELDATSGQKYPITGSAHFEVGSATLNTLTFNTMVETITVTANNQTATTTETVYFTQDPTNHSITEIADKASDTAALKIVSTPQVIYPGTWTSPLSQRSQITFNDGTFENTLLSVNNIETVNTSGGNYNAYKAVLAETASSGSTTHTEWWAPEIGNFVKTTESAPISLGQLTVTLQLVSTNVSAS</sequence>
<name>A0A402CV72_9BACT</name>
<gene>
    <name evidence="1" type="ORF">CCAX7_23820</name>
</gene>
<dbReference type="Proteomes" id="UP000287394">
    <property type="component" value="Chromosome"/>
</dbReference>
<protein>
    <submittedName>
        <fullName evidence="1">Uncharacterized protein</fullName>
    </submittedName>
</protein>
<organism evidence="1 2">
    <name type="scientific">Capsulimonas corticalis</name>
    <dbReference type="NCBI Taxonomy" id="2219043"/>
    <lineage>
        <taxon>Bacteria</taxon>
        <taxon>Bacillati</taxon>
        <taxon>Armatimonadota</taxon>
        <taxon>Armatimonadia</taxon>
        <taxon>Capsulimonadales</taxon>
        <taxon>Capsulimonadaceae</taxon>
        <taxon>Capsulimonas</taxon>
    </lineage>
</organism>
<dbReference type="RefSeq" id="WP_119321291.1">
    <property type="nucleotide sequence ID" value="NZ_AP025739.1"/>
</dbReference>
<accession>A0A402CV72</accession>
<reference evidence="1 2" key="1">
    <citation type="journal article" date="2019" name="Int. J. Syst. Evol. Microbiol.">
        <title>Capsulimonas corticalis gen. nov., sp. nov., an aerobic capsulated bacterium, of a novel bacterial order, Capsulimonadales ord. nov., of the class Armatimonadia of the phylum Armatimonadetes.</title>
        <authorList>
            <person name="Li J."/>
            <person name="Kudo C."/>
            <person name="Tonouchi A."/>
        </authorList>
    </citation>
    <scope>NUCLEOTIDE SEQUENCE [LARGE SCALE GENOMIC DNA]</scope>
    <source>
        <strain evidence="1 2">AX-7</strain>
    </source>
</reference>
<evidence type="ECO:0000313" key="2">
    <source>
        <dbReference type="Proteomes" id="UP000287394"/>
    </source>
</evidence>
<keyword evidence="2" id="KW-1185">Reference proteome</keyword>
<dbReference type="EMBL" id="AP025739">
    <property type="protein sequence ID" value="BDI30331.1"/>
    <property type="molecule type" value="Genomic_DNA"/>
</dbReference>
<evidence type="ECO:0000313" key="1">
    <source>
        <dbReference type="EMBL" id="BDI30331.1"/>
    </source>
</evidence>
<dbReference type="AlphaFoldDB" id="A0A402CV72"/>
<dbReference type="KEGG" id="ccot:CCAX7_23820"/>
<proteinExistence type="predicted"/>